<dbReference type="InterPro" id="IPR036770">
    <property type="entry name" value="Ankyrin_rpt-contain_sf"/>
</dbReference>
<keyword evidence="1" id="KW-0677">Repeat</keyword>
<sequence>MNPTIDTILRKVDGLKLTQDFFFVMNKTIHLRYATIYETDEIGFRNLGNTEDIFQEIYDLMDSSELDNGIYSYYSIDKKVIHHTDYNPELFWDDAMELILYQTYGVTPSDEERKIQLQTSLQEEKIKQTLVYACYLNLVDQIDFLLSKKISKGELNRELKGVGTPLGLSIQENNTDLAKKLLELGADPKKKSFVYTPLELAFRYSDEMVFYFFEHFKEYFIKTITQKGLAIAGLNKNTEIYKLLIDLGCNPLGKDPVFQMPHVFVDYNNLYGLQFLAEYGIDMKHKNKYKETAFERAQKQGKTELMNYLEAFN</sequence>
<keyword evidence="2" id="KW-0040">ANK repeat</keyword>
<name>A0A7S6VXC4_9GAMM</name>
<dbReference type="PANTHER" id="PTHR24188">
    <property type="entry name" value="ANKYRIN REPEAT PROTEIN"/>
    <property type="match status" value="1"/>
</dbReference>
<reference evidence="3 4" key="1">
    <citation type="submission" date="2020-02" db="EMBL/GenBank/DDBJ databases">
        <title>Tigecycline-resistant Acinetobacter species from pigs and migratory birds.</title>
        <authorList>
            <person name="Chen C."/>
            <person name="Sun J."/>
            <person name="Liao X.-P."/>
            <person name="Liu Y.-H."/>
        </authorList>
    </citation>
    <scope>NUCLEOTIDE SEQUENCE [LARGE SCALE GENOMIC DNA]</scope>
    <source>
        <strain evidence="3 4">YH12207_T</strain>
    </source>
</reference>
<dbReference type="RefSeq" id="WP_174492413.1">
    <property type="nucleotide sequence ID" value="NZ_CP048659.1"/>
</dbReference>
<proteinExistence type="predicted"/>
<evidence type="ECO:0000313" key="3">
    <source>
        <dbReference type="EMBL" id="QOW46545.1"/>
    </source>
</evidence>
<evidence type="ECO:0000256" key="2">
    <source>
        <dbReference type="ARBA" id="ARBA00023043"/>
    </source>
</evidence>
<dbReference type="Gene3D" id="1.25.40.20">
    <property type="entry name" value="Ankyrin repeat-containing domain"/>
    <property type="match status" value="2"/>
</dbReference>
<accession>A0A7S6VXC4</accession>
<evidence type="ECO:0000313" key="4">
    <source>
        <dbReference type="Proteomes" id="UP000593966"/>
    </source>
</evidence>
<dbReference type="SUPFAM" id="SSF48403">
    <property type="entry name" value="Ankyrin repeat"/>
    <property type="match status" value="1"/>
</dbReference>
<dbReference type="PANTHER" id="PTHR24188:SF29">
    <property type="entry name" value="GH09064P"/>
    <property type="match status" value="1"/>
</dbReference>
<organism evidence="3 4">
    <name type="scientific">Acinetobacter piscicola</name>
    <dbReference type="NCBI Taxonomy" id="2006115"/>
    <lineage>
        <taxon>Bacteria</taxon>
        <taxon>Pseudomonadati</taxon>
        <taxon>Pseudomonadota</taxon>
        <taxon>Gammaproteobacteria</taxon>
        <taxon>Moraxellales</taxon>
        <taxon>Moraxellaceae</taxon>
        <taxon>Acinetobacter</taxon>
    </lineage>
</organism>
<protein>
    <submittedName>
        <fullName evidence="3">Ankyrin repeat domain-containing protein</fullName>
    </submittedName>
</protein>
<dbReference type="EMBL" id="CP048659">
    <property type="protein sequence ID" value="QOW46545.1"/>
    <property type="molecule type" value="Genomic_DNA"/>
</dbReference>
<dbReference type="AlphaFoldDB" id="A0A7S6VXC4"/>
<keyword evidence="4" id="KW-1185">Reference proteome</keyword>
<dbReference type="Proteomes" id="UP000593966">
    <property type="component" value="Chromosome"/>
</dbReference>
<evidence type="ECO:0000256" key="1">
    <source>
        <dbReference type="ARBA" id="ARBA00022737"/>
    </source>
</evidence>
<gene>
    <name evidence="3" type="ORF">G0028_11930</name>
</gene>